<dbReference type="SMART" id="SM00387">
    <property type="entry name" value="HATPase_c"/>
    <property type="match status" value="1"/>
</dbReference>
<dbReference type="Gene3D" id="1.10.8.500">
    <property type="entry name" value="HAMP domain in histidine kinase"/>
    <property type="match status" value="1"/>
</dbReference>
<dbReference type="PANTHER" id="PTHR45528">
    <property type="entry name" value="SENSOR HISTIDINE KINASE CPXA"/>
    <property type="match status" value="1"/>
</dbReference>
<gene>
    <name evidence="17" type="ORF">FWJ32_09370</name>
</gene>
<protein>
    <recommendedName>
        <fullName evidence="3">histidine kinase</fullName>
        <ecNumber evidence="3">2.7.13.3</ecNumber>
    </recommendedName>
</protein>
<evidence type="ECO:0000256" key="14">
    <source>
        <dbReference type="SAM" id="Phobius"/>
    </source>
</evidence>
<keyword evidence="7 14" id="KW-0812">Transmembrane</keyword>
<dbReference type="InterPro" id="IPR004358">
    <property type="entry name" value="Sig_transdc_His_kin-like_C"/>
</dbReference>
<feature type="domain" description="Histidine kinase" evidence="15">
    <location>
        <begin position="254"/>
        <end position="468"/>
    </location>
</feature>
<dbReference type="CDD" id="cd00082">
    <property type="entry name" value="HisKA"/>
    <property type="match status" value="1"/>
</dbReference>
<dbReference type="SUPFAM" id="SSF47384">
    <property type="entry name" value="Homodimeric domain of signal transducing histidine kinase"/>
    <property type="match status" value="1"/>
</dbReference>
<dbReference type="InterPro" id="IPR003661">
    <property type="entry name" value="HisK_dim/P_dom"/>
</dbReference>
<evidence type="ECO:0000313" key="17">
    <source>
        <dbReference type="EMBL" id="TZE81381.1"/>
    </source>
</evidence>
<dbReference type="CDD" id="cd00075">
    <property type="entry name" value="HATPase"/>
    <property type="match status" value="1"/>
</dbReference>
<name>A0A5D8QA40_9THEO</name>
<evidence type="ECO:0000256" key="13">
    <source>
        <dbReference type="ARBA" id="ARBA00023136"/>
    </source>
</evidence>
<evidence type="ECO:0000256" key="12">
    <source>
        <dbReference type="ARBA" id="ARBA00023012"/>
    </source>
</evidence>
<dbReference type="InterPro" id="IPR050398">
    <property type="entry name" value="HssS/ArlS-like"/>
</dbReference>
<evidence type="ECO:0000313" key="18">
    <source>
        <dbReference type="Proteomes" id="UP000322976"/>
    </source>
</evidence>
<keyword evidence="9 17" id="KW-0418">Kinase</keyword>
<comment type="catalytic activity">
    <reaction evidence="1">
        <text>ATP + protein L-histidine = ADP + protein N-phospho-L-histidine.</text>
        <dbReference type="EC" id="2.7.13.3"/>
    </reaction>
</comment>
<evidence type="ECO:0000259" key="15">
    <source>
        <dbReference type="PROSITE" id="PS50109"/>
    </source>
</evidence>
<dbReference type="SUPFAM" id="SSF55874">
    <property type="entry name" value="ATPase domain of HSP90 chaperone/DNA topoisomerase II/histidine kinase"/>
    <property type="match status" value="1"/>
</dbReference>
<evidence type="ECO:0000256" key="1">
    <source>
        <dbReference type="ARBA" id="ARBA00000085"/>
    </source>
</evidence>
<comment type="caution">
    <text evidence="17">The sequence shown here is derived from an EMBL/GenBank/DDBJ whole genome shotgun (WGS) entry which is preliminary data.</text>
</comment>
<organism evidence="17 18">
    <name type="scientific">Calorimonas adulescens</name>
    <dbReference type="NCBI Taxonomy" id="2606906"/>
    <lineage>
        <taxon>Bacteria</taxon>
        <taxon>Bacillati</taxon>
        <taxon>Bacillota</taxon>
        <taxon>Clostridia</taxon>
        <taxon>Thermoanaerobacterales</taxon>
        <taxon>Thermoanaerobacteraceae</taxon>
        <taxon>Calorimonas</taxon>
    </lineage>
</organism>
<dbReference type="PANTHER" id="PTHR45528:SF1">
    <property type="entry name" value="SENSOR HISTIDINE KINASE CPXA"/>
    <property type="match status" value="1"/>
</dbReference>
<dbReference type="SMART" id="SM00388">
    <property type="entry name" value="HisKA"/>
    <property type="match status" value="1"/>
</dbReference>
<accession>A0A5D8QA40</accession>
<keyword evidence="5" id="KW-0597">Phosphoprotein</keyword>
<dbReference type="PROSITE" id="PS50109">
    <property type="entry name" value="HIS_KIN"/>
    <property type="match status" value="1"/>
</dbReference>
<dbReference type="Gene3D" id="3.30.565.10">
    <property type="entry name" value="Histidine kinase-like ATPase, C-terminal domain"/>
    <property type="match status" value="1"/>
</dbReference>
<keyword evidence="18" id="KW-1185">Reference proteome</keyword>
<keyword evidence="6" id="KW-0808">Transferase</keyword>
<feature type="transmembrane region" description="Helical" evidence="14">
    <location>
        <begin position="170"/>
        <end position="191"/>
    </location>
</feature>
<comment type="subcellular location">
    <subcellularLocation>
        <location evidence="2">Cell membrane</location>
        <topology evidence="2">Multi-pass membrane protein</topology>
    </subcellularLocation>
</comment>
<keyword evidence="13 14" id="KW-0472">Membrane</keyword>
<dbReference type="EC" id="2.7.13.3" evidence="3"/>
<evidence type="ECO:0000256" key="2">
    <source>
        <dbReference type="ARBA" id="ARBA00004651"/>
    </source>
</evidence>
<dbReference type="Gene3D" id="3.30.450.20">
    <property type="entry name" value="PAS domain"/>
    <property type="match status" value="1"/>
</dbReference>
<dbReference type="CDD" id="cd06225">
    <property type="entry name" value="HAMP"/>
    <property type="match status" value="1"/>
</dbReference>
<sequence>MRRGRLFYQLLSTYMVILLLTITILAAMFYQLLQNYFYNQTETMLLDRAREINIILNDYSKHIIDSETLTYELQTIDRSTNARIWVVDSRGVIFTETGPIGERFGGIRLTEDEIKNVLKGQTVVKKGYFGGRFPTPMLTVGIPITTEEKITGAIFMHAPIYEINRTMMGAFHLAIISAIISVFIAGLPIYYASSRMSVPLVEMSKAVSRISSGDFDVELNENRDDEIGELAHAFNLMARDLRNLEEMRRSFVANVSHELRSPLTSIRGYITGILDGTIEEKDREKYLNIVLQESKRLTTLINDLLDLTQIQSGQIPLNLSEFDINEVVRITVIKLEYRLNEKNVDFVPEFENDSLKVCADRNRIEQVVYNLMDNAIKYSKEGGTVWIKTFKRDGKAYVSVKDNGVGIKEEDLPYIFERFYKGDKARTDTSSGLGLSIVKSIIDQHGETIEVRSKVGEGTEFVFTLKAA</sequence>
<reference evidence="17 18" key="1">
    <citation type="submission" date="2019-08" db="EMBL/GenBank/DDBJ databases">
        <title>Calorimonas adulescens gen. nov., sp. nov., an anaerobic thermophilic bacterium from Sakhalin hot spring.</title>
        <authorList>
            <person name="Khomyakova M.A."/>
            <person name="Merkel A.Y."/>
            <person name="Novikov A."/>
            <person name="Bonch-Osmolovskaya E.A."/>
            <person name="Slobodkin A.I."/>
        </authorList>
    </citation>
    <scope>NUCLEOTIDE SEQUENCE [LARGE SCALE GENOMIC DNA]</scope>
    <source>
        <strain evidence="17 18">A05MB</strain>
    </source>
</reference>
<keyword evidence="10" id="KW-0067">ATP-binding</keyword>
<dbReference type="InterPro" id="IPR003594">
    <property type="entry name" value="HATPase_dom"/>
</dbReference>
<dbReference type="InterPro" id="IPR036097">
    <property type="entry name" value="HisK_dim/P_sf"/>
</dbReference>
<evidence type="ECO:0000256" key="9">
    <source>
        <dbReference type="ARBA" id="ARBA00022777"/>
    </source>
</evidence>
<dbReference type="EMBL" id="VTPS01000014">
    <property type="protein sequence ID" value="TZE81381.1"/>
    <property type="molecule type" value="Genomic_DNA"/>
</dbReference>
<keyword evidence="4" id="KW-1003">Cell membrane</keyword>
<dbReference type="PROSITE" id="PS50885">
    <property type="entry name" value="HAMP"/>
    <property type="match status" value="1"/>
</dbReference>
<dbReference type="GO" id="GO:0000155">
    <property type="term" value="F:phosphorelay sensor kinase activity"/>
    <property type="evidence" value="ECO:0007669"/>
    <property type="project" value="InterPro"/>
</dbReference>
<evidence type="ECO:0000256" key="6">
    <source>
        <dbReference type="ARBA" id="ARBA00022679"/>
    </source>
</evidence>
<dbReference type="Pfam" id="PF00672">
    <property type="entry name" value="HAMP"/>
    <property type="match status" value="1"/>
</dbReference>
<dbReference type="FunFam" id="3.30.565.10:FF:000006">
    <property type="entry name" value="Sensor histidine kinase WalK"/>
    <property type="match status" value="1"/>
</dbReference>
<evidence type="ECO:0000256" key="5">
    <source>
        <dbReference type="ARBA" id="ARBA00022553"/>
    </source>
</evidence>
<dbReference type="FunFam" id="1.10.287.130:FF:000001">
    <property type="entry name" value="Two-component sensor histidine kinase"/>
    <property type="match status" value="1"/>
</dbReference>
<dbReference type="InterPro" id="IPR005467">
    <property type="entry name" value="His_kinase_dom"/>
</dbReference>
<dbReference type="InterPro" id="IPR041328">
    <property type="entry name" value="HisK_sensor"/>
</dbReference>
<evidence type="ECO:0000256" key="4">
    <source>
        <dbReference type="ARBA" id="ARBA00022475"/>
    </source>
</evidence>
<proteinExistence type="predicted"/>
<evidence type="ECO:0000256" key="11">
    <source>
        <dbReference type="ARBA" id="ARBA00022989"/>
    </source>
</evidence>
<evidence type="ECO:0000256" key="10">
    <source>
        <dbReference type="ARBA" id="ARBA00022840"/>
    </source>
</evidence>
<dbReference type="GO" id="GO:0005524">
    <property type="term" value="F:ATP binding"/>
    <property type="evidence" value="ECO:0007669"/>
    <property type="project" value="UniProtKB-KW"/>
</dbReference>
<keyword evidence="11 14" id="KW-1133">Transmembrane helix</keyword>
<dbReference type="SUPFAM" id="SSF158472">
    <property type="entry name" value="HAMP domain-like"/>
    <property type="match status" value="1"/>
</dbReference>
<dbReference type="SMART" id="SM00304">
    <property type="entry name" value="HAMP"/>
    <property type="match status" value="1"/>
</dbReference>
<dbReference type="Proteomes" id="UP000322976">
    <property type="component" value="Unassembled WGS sequence"/>
</dbReference>
<dbReference type="GO" id="GO:0005886">
    <property type="term" value="C:plasma membrane"/>
    <property type="evidence" value="ECO:0007669"/>
    <property type="project" value="UniProtKB-SubCell"/>
</dbReference>
<dbReference type="Pfam" id="PF00512">
    <property type="entry name" value="HisKA"/>
    <property type="match status" value="1"/>
</dbReference>
<dbReference type="Pfam" id="PF02518">
    <property type="entry name" value="HATPase_c"/>
    <property type="match status" value="1"/>
</dbReference>
<keyword evidence="12" id="KW-0902">Two-component regulatory system</keyword>
<dbReference type="AlphaFoldDB" id="A0A5D8QA40"/>
<feature type="domain" description="HAMP" evidence="16">
    <location>
        <begin position="194"/>
        <end position="246"/>
    </location>
</feature>
<dbReference type="Gene3D" id="1.10.287.130">
    <property type="match status" value="1"/>
</dbReference>
<evidence type="ECO:0000259" key="16">
    <source>
        <dbReference type="PROSITE" id="PS50885"/>
    </source>
</evidence>
<dbReference type="PRINTS" id="PR00344">
    <property type="entry name" value="BCTRLSENSOR"/>
</dbReference>
<keyword evidence="8" id="KW-0547">Nucleotide-binding</keyword>
<evidence type="ECO:0000256" key="7">
    <source>
        <dbReference type="ARBA" id="ARBA00022692"/>
    </source>
</evidence>
<dbReference type="InterPro" id="IPR036890">
    <property type="entry name" value="HATPase_C_sf"/>
</dbReference>
<feature type="transmembrane region" description="Helical" evidence="14">
    <location>
        <begin position="6"/>
        <end position="30"/>
    </location>
</feature>
<dbReference type="RefSeq" id="WP_149545696.1">
    <property type="nucleotide sequence ID" value="NZ_VTPS01000014.1"/>
</dbReference>
<evidence type="ECO:0000256" key="3">
    <source>
        <dbReference type="ARBA" id="ARBA00012438"/>
    </source>
</evidence>
<evidence type="ECO:0000256" key="8">
    <source>
        <dbReference type="ARBA" id="ARBA00022741"/>
    </source>
</evidence>
<dbReference type="InterPro" id="IPR003660">
    <property type="entry name" value="HAMP_dom"/>
</dbReference>
<dbReference type="Pfam" id="PF18698">
    <property type="entry name" value="HisK_sensor"/>
    <property type="match status" value="1"/>
</dbReference>